<organism evidence="1 2">
    <name type="scientific">Dyadobacter psychrophilus</name>
    <dbReference type="NCBI Taxonomy" id="651661"/>
    <lineage>
        <taxon>Bacteria</taxon>
        <taxon>Pseudomonadati</taxon>
        <taxon>Bacteroidota</taxon>
        <taxon>Cytophagia</taxon>
        <taxon>Cytophagales</taxon>
        <taxon>Spirosomataceae</taxon>
        <taxon>Dyadobacter</taxon>
    </lineage>
</organism>
<dbReference type="OrthoDB" id="1005072at2"/>
<keyword evidence="2" id="KW-1185">Reference proteome</keyword>
<dbReference type="AlphaFoldDB" id="A0A1T5BB67"/>
<reference evidence="2" key="1">
    <citation type="submission" date="2017-02" db="EMBL/GenBank/DDBJ databases">
        <authorList>
            <person name="Varghese N."/>
            <person name="Submissions S."/>
        </authorList>
    </citation>
    <scope>NUCLEOTIDE SEQUENCE [LARGE SCALE GENOMIC DNA]</scope>
    <source>
        <strain evidence="2">DSM 22270</strain>
    </source>
</reference>
<sequence>MNEDILSFIWRFQYFASEALRTDEGCNLSVLRTGHRNGDAGPDFSEARVIIEDFQWIGSIEIHVRSSDWYVHNHETDSAYETVILHVVWENDRPVIRRDGTLLPTLTLKDIVTKSVLERYAQLQDETEAIPCAGMFTQVENIQKYAMLDRVLLERLDRKASVVMDLLTKNNNDWEETAYQWLGRHFGFKLNDAPFTRLTEIVSWKIIRKHRDKLIQIEALLFGSAGLIPTESNDFYIRQLRTEHQFLSAKYGLKSQQMNGHEWKNLRMRPAGFPTVRLAQFAQLLNKNGSLFPEIILAPTFSALQTMFHIEQSEYWKDHYLFEKKSKAKVPVLGKDSANLLIVNGAVTLLVAYAKHRQQPELLEKAIYWLSEIGAEKNRITREWETLGMKVNTAADSQALIEWYNNYCTFRKCLECTVGAALIRPVNP</sequence>
<dbReference type="InterPro" id="IPR021272">
    <property type="entry name" value="DUF2851"/>
</dbReference>
<gene>
    <name evidence="1" type="ORF">SAMN05660293_00189</name>
</gene>
<dbReference type="Proteomes" id="UP000190897">
    <property type="component" value="Unassembled WGS sequence"/>
</dbReference>
<proteinExistence type="predicted"/>
<dbReference type="EMBL" id="FUZA01000001">
    <property type="protein sequence ID" value="SKB44240.1"/>
    <property type="molecule type" value="Genomic_DNA"/>
</dbReference>
<protein>
    <recommendedName>
        <fullName evidence="3">DUF2851 domain-containing protein</fullName>
    </recommendedName>
</protein>
<accession>A0A1T5BB67</accession>
<dbReference type="STRING" id="651661.SAMN05660293_00189"/>
<name>A0A1T5BB67_9BACT</name>
<evidence type="ECO:0000313" key="2">
    <source>
        <dbReference type="Proteomes" id="UP000190897"/>
    </source>
</evidence>
<dbReference type="RefSeq" id="WP_082212802.1">
    <property type="nucleotide sequence ID" value="NZ_FUZA01000001.1"/>
</dbReference>
<dbReference type="Pfam" id="PF11013">
    <property type="entry name" value="DUF2851"/>
    <property type="match status" value="1"/>
</dbReference>
<evidence type="ECO:0000313" key="1">
    <source>
        <dbReference type="EMBL" id="SKB44240.1"/>
    </source>
</evidence>
<evidence type="ECO:0008006" key="3">
    <source>
        <dbReference type="Google" id="ProtNLM"/>
    </source>
</evidence>